<dbReference type="SUPFAM" id="SSF88659">
    <property type="entry name" value="Sigma3 and sigma4 domains of RNA polymerase sigma factors"/>
    <property type="match status" value="1"/>
</dbReference>
<evidence type="ECO:0000256" key="4">
    <source>
        <dbReference type="ARBA" id="ARBA00023125"/>
    </source>
</evidence>
<dbReference type="Gene3D" id="1.10.10.10">
    <property type="entry name" value="Winged helix-like DNA-binding domain superfamily/Winged helix DNA-binding domain"/>
    <property type="match status" value="1"/>
</dbReference>
<evidence type="ECO:0000256" key="3">
    <source>
        <dbReference type="ARBA" id="ARBA00023082"/>
    </source>
</evidence>
<dbReference type="InterPro" id="IPR013325">
    <property type="entry name" value="RNA_pol_sigma_r2"/>
</dbReference>
<dbReference type="InterPro" id="IPR036388">
    <property type="entry name" value="WH-like_DNA-bd_sf"/>
</dbReference>
<organism evidence="8 9">
    <name type="scientific">Anaeromyxobacter oryzae</name>
    <dbReference type="NCBI Taxonomy" id="2918170"/>
    <lineage>
        <taxon>Bacteria</taxon>
        <taxon>Pseudomonadati</taxon>
        <taxon>Myxococcota</taxon>
        <taxon>Myxococcia</taxon>
        <taxon>Myxococcales</taxon>
        <taxon>Cystobacterineae</taxon>
        <taxon>Anaeromyxobacteraceae</taxon>
        <taxon>Anaeromyxobacter</taxon>
    </lineage>
</organism>
<dbReference type="Proteomes" id="UP001162891">
    <property type="component" value="Chromosome"/>
</dbReference>
<comment type="similarity">
    <text evidence="1">Belongs to the sigma-70 factor family. ECF subfamily.</text>
</comment>
<reference evidence="9" key="1">
    <citation type="journal article" date="2022" name="Int. J. Syst. Evol. Microbiol.">
        <title>Anaeromyxobacter oryzae sp. nov., Anaeromyxobacter diazotrophicus sp. nov. and Anaeromyxobacter paludicola sp. nov., isolated from paddy soils.</title>
        <authorList>
            <person name="Itoh H."/>
            <person name="Xu Z."/>
            <person name="Mise K."/>
            <person name="Masuda Y."/>
            <person name="Ushijima N."/>
            <person name="Hayakawa C."/>
            <person name="Shiratori Y."/>
            <person name="Senoo K."/>
        </authorList>
    </citation>
    <scope>NUCLEOTIDE SEQUENCE [LARGE SCALE GENOMIC DNA]</scope>
    <source>
        <strain evidence="9">Red232</strain>
    </source>
</reference>
<keyword evidence="9" id="KW-1185">Reference proteome</keyword>
<keyword evidence="2" id="KW-0805">Transcription regulation</keyword>
<proteinExistence type="inferred from homology"/>
<accession>A0ABM7WNZ0</accession>
<name>A0ABM7WNZ0_9BACT</name>
<feature type="domain" description="RNA polymerase sigma factor 70 region 4 type 2" evidence="7">
    <location>
        <begin position="121"/>
        <end position="172"/>
    </location>
</feature>
<dbReference type="InterPro" id="IPR013324">
    <property type="entry name" value="RNA_pol_sigma_r3/r4-like"/>
</dbReference>
<dbReference type="InterPro" id="IPR013249">
    <property type="entry name" value="RNA_pol_sigma70_r4_t2"/>
</dbReference>
<evidence type="ECO:0000256" key="2">
    <source>
        <dbReference type="ARBA" id="ARBA00023015"/>
    </source>
</evidence>
<keyword evidence="4" id="KW-0238">DNA-binding</keyword>
<gene>
    <name evidence="8" type="ORF">AMOR_01880</name>
</gene>
<dbReference type="PANTHER" id="PTHR43133">
    <property type="entry name" value="RNA POLYMERASE ECF-TYPE SIGMA FACTO"/>
    <property type="match status" value="1"/>
</dbReference>
<evidence type="ECO:0000256" key="5">
    <source>
        <dbReference type="ARBA" id="ARBA00023163"/>
    </source>
</evidence>
<dbReference type="RefSeq" id="WP_248357585.1">
    <property type="nucleotide sequence ID" value="NZ_AP025591.1"/>
</dbReference>
<dbReference type="InterPro" id="IPR039425">
    <property type="entry name" value="RNA_pol_sigma-70-like"/>
</dbReference>
<dbReference type="SUPFAM" id="SSF88946">
    <property type="entry name" value="Sigma2 domain of RNA polymerase sigma factors"/>
    <property type="match status" value="1"/>
</dbReference>
<keyword evidence="3" id="KW-0731">Sigma factor</keyword>
<dbReference type="PANTHER" id="PTHR43133:SF8">
    <property type="entry name" value="RNA POLYMERASE SIGMA FACTOR HI_1459-RELATED"/>
    <property type="match status" value="1"/>
</dbReference>
<keyword evidence="5" id="KW-0804">Transcription</keyword>
<protein>
    <recommendedName>
        <fullName evidence="7">RNA polymerase sigma factor 70 region 4 type 2 domain-containing protein</fullName>
    </recommendedName>
</protein>
<dbReference type="Gene3D" id="1.10.1740.10">
    <property type="match status" value="1"/>
</dbReference>
<evidence type="ECO:0000313" key="8">
    <source>
        <dbReference type="EMBL" id="BDG01192.1"/>
    </source>
</evidence>
<sequence length="182" mass="19585">MTTHIAHLRPASGRRDPAGERARWASLSAHARAAAAAVLRLPTTHPDVEDRAQDALVAFLASGLPRFDASRGTPEALLGVIARNAAVGDLRARSRRLRLVDRAGEAREGTDADHRRADARRDLARILAELPEGQVEALVAIDLRGEKIAEVAERLGRTYTAVNAQVGHARAHARRVARAMAA</sequence>
<dbReference type="EMBL" id="AP025591">
    <property type="protein sequence ID" value="BDG01192.1"/>
    <property type="molecule type" value="Genomic_DNA"/>
</dbReference>
<feature type="region of interest" description="Disordered" evidence="6">
    <location>
        <begin position="1"/>
        <end position="20"/>
    </location>
</feature>
<evidence type="ECO:0000259" key="7">
    <source>
        <dbReference type="Pfam" id="PF08281"/>
    </source>
</evidence>
<evidence type="ECO:0000256" key="1">
    <source>
        <dbReference type="ARBA" id="ARBA00010641"/>
    </source>
</evidence>
<dbReference type="Pfam" id="PF08281">
    <property type="entry name" value="Sigma70_r4_2"/>
    <property type="match status" value="1"/>
</dbReference>
<evidence type="ECO:0000313" key="9">
    <source>
        <dbReference type="Proteomes" id="UP001162891"/>
    </source>
</evidence>
<evidence type="ECO:0000256" key="6">
    <source>
        <dbReference type="SAM" id="MobiDB-lite"/>
    </source>
</evidence>